<dbReference type="InterPro" id="IPR017972">
    <property type="entry name" value="Cyt_P450_CS"/>
</dbReference>
<evidence type="ECO:0000256" key="12">
    <source>
        <dbReference type="ARBA" id="ARBA00023033"/>
    </source>
</evidence>
<evidence type="ECO:0000256" key="4">
    <source>
        <dbReference type="ARBA" id="ARBA00010617"/>
    </source>
</evidence>
<evidence type="ECO:0000256" key="3">
    <source>
        <dbReference type="ARBA" id="ARBA00004406"/>
    </source>
</evidence>
<keyword evidence="17" id="KW-1133">Transmembrane helix</keyword>
<keyword evidence="9" id="KW-0492">Microsome</keyword>
<evidence type="ECO:0000256" key="17">
    <source>
        <dbReference type="SAM" id="Phobius"/>
    </source>
</evidence>
<sequence length="499" mass="58021">MDVFSIIVGIILLCILLVYLYSSRVFQYWKDHGIPYDKPLPFIGNLKFVMRQSFWDYCYELKSKYPTLDYFGIYLGWTPTLVVQSPELARNILTKDFDNFQDRFLYCSSSDPLGWLNLFTVKNPMWKQLKNELTPLFTSLRLKSITELMNINAVELVKKIKRDHIDGNHAVNLKNLFSMYTSDTVAYSVFGIRVSVLSDKPSPLWNITSHMVKWTFRRGLEFTLIFFVPALASLLRLQFFSAAASDYIKQLFWDVVEKRKNTDQSKDKDLVNHLFKLRDSIKLPDSGDAKLADNIMLAQVAVFIFGAIETSSTTLSYCLHELAHHPEEQEDLHKEISKAVERTGNDVLEYSELMELKYLTACIHETLRKYPPVSYLDRYCAEDYKLNDKVTVKKGTPVFVNLVALHYNEKYYPEPKKWNPERFRDISEGNNMEYTFMPFGEGPRYCIGKRYGMMQLRASLAQILHKYKLEPVVPYNVPNEAYAVILAPEDGLSVKFVPR</sequence>
<dbReference type="GO" id="GO:0016712">
    <property type="term" value="F:oxidoreductase activity, acting on paired donors, with incorporation or reduction of molecular oxygen, reduced flavin or flavoprotein as one donor, and incorporation of one atom of oxygen"/>
    <property type="evidence" value="ECO:0007669"/>
    <property type="project" value="UniProtKB-EC"/>
</dbReference>
<keyword evidence="6 15" id="KW-0349">Heme</keyword>
<dbReference type="InterPro" id="IPR002401">
    <property type="entry name" value="Cyt_P450_E_grp-I"/>
</dbReference>
<comment type="similarity">
    <text evidence="4 16">Belongs to the cytochrome P450 family.</text>
</comment>
<dbReference type="CDD" id="cd11056">
    <property type="entry name" value="CYP6-like"/>
    <property type="match status" value="1"/>
</dbReference>
<keyword evidence="11 15" id="KW-0408">Iron</keyword>
<dbReference type="InterPro" id="IPR036396">
    <property type="entry name" value="Cyt_P450_sf"/>
</dbReference>
<keyword evidence="7 15" id="KW-0479">Metal-binding</keyword>
<reference evidence="18" key="2">
    <citation type="journal article" date="2018" name="J. Mol. Evol.">
        <title>Evolution of the Biosynthetic Pathway for Cyanogenic Glucosides in Lepidoptera.</title>
        <authorList>
            <person name="Zagrobelny M."/>
            <person name="Jensen M.K."/>
            <person name="Vogel H."/>
            <person name="Feyereisen R."/>
            <person name="Bak S."/>
        </authorList>
    </citation>
    <scope>NUCLEOTIDE SEQUENCE</scope>
</reference>
<keyword evidence="10 16" id="KW-0560">Oxidoreductase</keyword>
<comment type="subcellular location">
    <subcellularLocation>
        <location evidence="3">Endoplasmic reticulum membrane</location>
        <topology evidence="3">Peripheral membrane protein</topology>
    </subcellularLocation>
    <subcellularLocation>
        <location evidence="2">Microsome membrane</location>
        <topology evidence="2">Peripheral membrane protein</topology>
    </subcellularLocation>
</comment>
<dbReference type="Gene3D" id="1.10.630.10">
    <property type="entry name" value="Cytochrome P450"/>
    <property type="match status" value="1"/>
</dbReference>
<dbReference type="OMA" id="HNCIGMQ"/>
<evidence type="ECO:0000256" key="14">
    <source>
        <dbReference type="ARBA" id="ARBA00047827"/>
    </source>
</evidence>
<evidence type="ECO:0000256" key="16">
    <source>
        <dbReference type="RuleBase" id="RU000461"/>
    </source>
</evidence>
<accession>A0A2Z6JIS1</accession>
<dbReference type="PANTHER" id="PTHR24292">
    <property type="entry name" value="CYTOCHROME P450"/>
    <property type="match status" value="1"/>
</dbReference>
<dbReference type="Pfam" id="PF00067">
    <property type="entry name" value="p450"/>
    <property type="match status" value="1"/>
</dbReference>
<proteinExistence type="inferred from homology"/>
<evidence type="ECO:0000256" key="5">
    <source>
        <dbReference type="ARBA" id="ARBA00012109"/>
    </source>
</evidence>
<dbReference type="EC" id="1.14.14.1" evidence="5"/>
<keyword evidence="17" id="KW-0812">Transmembrane</keyword>
<dbReference type="PANTHER" id="PTHR24292:SF45">
    <property type="entry name" value="CYTOCHROME P450 6G1-RELATED"/>
    <property type="match status" value="1"/>
</dbReference>
<keyword evidence="12 16" id="KW-0503">Monooxygenase</keyword>
<feature type="transmembrane region" description="Helical" evidence="17">
    <location>
        <begin position="6"/>
        <end position="22"/>
    </location>
</feature>
<comment type="catalytic activity">
    <reaction evidence="14">
        <text>an organic molecule + reduced [NADPH--hemoprotein reductase] + O2 = an alcohol + oxidized [NADPH--hemoprotein reductase] + H2O + H(+)</text>
        <dbReference type="Rhea" id="RHEA:17149"/>
        <dbReference type="Rhea" id="RHEA-COMP:11964"/>
        <dbReference type="Rhea" id="RHEA-COMP:11965"/>
        <dbReference type="ChEBI" id="CHEBI:15377"/>
        <dbReference type="ChEBI" id="CHEBI:15378"/>
        <dbReference type="ChEBI" id="CHEBI:15379"/>
        <dbReference type="ChEBI" id="CHEBI:30879"/>
        <dbReference type="ChEBI" id="CHEBI:57618"/>
        <dbReference type="ChEBI" id="CHEBI:58210"/>
        <dbReference type="ChEBI" id="CHEBI:142491"/>
        <dbReference type="EC" id="1.14.14.1"/>
    </reaction>
</comment>
<evidence type="ECO:0000256" key="2">
    <source>
        <dbReference type="ARBA" id="ARBA00004174"/>
    </source>
</evidence>
<evidence type="ECO:0000256" key="1">
    <source>
        <dbReference type="ARBA" id="ARBA00001971"/>
    </source>
</evidence>
<evidence type="ECO:0000256" key="15">
    <source>
        <dbReference type="PIRSR" id="PIRSR602401-1"/>
    </source>
</evidence>
<dbReference type="PROSITE" id="PS00086">
    <property type="entry name" value="CYTOCHROME_P450"/>
    <property type="match status" value="1"/>
</dbReference>
<protein>
    <recommendedName>
        <fullName evidence="5">unspecific monooxygenase</fullName>
        <ecNumber evidence="5">1.14.14.1</ecNumber>
    </recommendedName>
</protein>
<dbReference type="SUPFAM" id="SSF48264">
    <property type="entry name" value="Cytochrome P450"/>
    <property type="match status" value="1"/>
</dbReference>
<evidence type="ECO:0000256" key="7">
    <source>
        <dbReference type="ARBA" id="ARBA00022723"/>
    </source>
</evidence>
<evidence type="ECO:0000256" key="8">
    <source>
        <dbReference type="ARBA" id="ARBA00022824"/>
    </source>
</evidence>
<evidence type="ECO:0000256" key="11">
    <source>
        <dbReference type="ARBA" id="ARBA00023004"/>
    </source>
</evidence>
<dbReference type="GO" id="GO:0005506">
    <property type="term" value="F:iron ion binding"/>
    <property type="evidence" value="ECO:0007669"/>
    <property type="project" value="InterPro"/>
</dbReference>
<dbReference type="GO" id="GO:0005789">
    <property type="term" value="C:endoplasmic reticulum membrane"/>
    <property type="evidence" value="ECO:0007669"/>
    <property type="project" value="UniProtKB-SubCell"/>
</dbReference>
<dbReference type="InterPro" id="IPR050476">
    <property type="entry name" value="Insect_CytP450_Detox"/>
</dbReference>
<keyword evidence="13 17" id="KW-0472">Membrane</keyword>
<dbReference type="PRINTS" id="PR00463">
    <property type="entry name" value="EP450I"/>
</dbReference>
<dbReference type="EMBL" id="BK010371">
    <property type="protein sequence ID" value="DAB41774.1"/>
    <property type="molecule type" value="Genomic_DNA"/>
</dbReference>
<gene>
    <name evidence="18" type="primary">CYP332A1</name>
</gene>
<evidence type="ECO:0000256" key="10">
    <source>
        <dbReference type="ARBA" id="ARBA00023002"/>
    </source>
</evidence>
<comment type="cofactor">
    <cofactor evidence="1 15">
        <name>heme</name>
        <dbReference type="ChEBI" id="CHEBI:30413"/>
    </cofactor>
</comment>
<evidence type="ECO:0000313" key="18">
    <source>
        <dbReference type="EMBL" id="DAB41774.1"/>
    </source>
</evidence>
<reference evidence="18" key="1">
    <citation type="journal article" date="2009" name="BMC Genomics">
        <title>454 pyrosequencing based transcriptome analysis of Zygaena filipendulae with focus on genes involved in biosynthesis of cyanogenic glucosides.</title>
        <authorList>
            <person name="Zagrobelny M."/>
            <person name="Scheibye-Alsing K."/>
            <person name="Jensen N.B."/>
            <person name="Moller B.L."/>
            <person name="Gorodkin J."/>
            <person name="Bak S."/>
        </authorList>
    </citation>
    <scope>NUCLEOTIDE SEQUENCE</scope>
</reference>
<dbReference type="InterPro" id="IPR001128">
    <property type="entry name" value="Cyt_P450"/>
</dbReference>
<dbReference type="AlphaFoldDB" id="A0A2Z6JIS1"/>
<organism evidence="18">
    <name type="scientific">Heliconius melpomene</name>
    <name type="common">Postman butterfly</name>
    <dbReference type="NCBI Taxonomy" id="34740"/>
    <lineage>
        <taxon>Eukaryota</taxon>
        <taxon>Metazoa</taxon>
        <taxon>Ecdysozoa</taxon>
        <taxon>Arthropoda</taxon>
        <taxon>Hexapoda</taxon>
        <taxon>Insecta</taxon>
        <taxon>Pterygota</taxon>
        <taxon>Neoptera</taxon>
        <taxon>Endopterygota</taxon>
        <taxon>Lepidoptera</taxon>
        <taxon>Glossata</taxon>
        <taxon>Ditrysia</taxon>
        <taxon>Papilionoidea</taxon>
        <taxon>Nymphalidae</taxon>
        <taxon>Heliconiinae</taxon>
        <taxon>Heliconiini</taxon>
        <taxon>Heliconius</taxon>
    </lineage>
</organism>
<evidence type="ECO:0000256" key="9">
    <source>
        <dbReference type="ARBA" id="ARBA00022848"/>
    </source>
</evidence>
<name>A0A2Z6JIS1_HELME</name>
<feature type="binding site" description="axial binding residue" evidence="15">
    <location>
        <position position="446"/>
    </location>
    <ligand>
        <name>heme</name>
        <dbReference type="ChEBI" id="CHEBI:30413"/>
    </ligand>
    <ligandPart>
        <name>Fe</name>
        <dbReference type="ChEBI" id="CHEBI:18248"/>
    </ligandPart>
</feature>
<evidence type="ECO:0000256" key="6">
    <source>
        <dbReference type="ARBA" id="ARBA00022617"/>
    </source>
</evidence>
<dbReference type="PRINTS" id="PR00385">
    <property type="entry name" value="P450"/>
</dbReference>
<dbReference type="FunFam" id="1.10.630.10:FF:000042">
    <property type="entry name" value="Cytochrome P450"/>
    <property type="match status" value="1"/>
</dbReference>
<keyword evidence="8" id="KW-0256">Endoplasmic reticulum</keyword>
<feature type="transmembrane region" description="Helical" evidence="17">
    <location>
        <begin position="219"/>
        <end position="239"/>
    </location>
</feature>
<evidence type="ECO:0000256" key="13">
    <source>
        <dbReference type="ARBA" id="ARBA00023136"/>
    </source>
</evidence>
<dbReference type="GO" id="GO:0020037">
    <property type="term" value="F:heme binding"/>
    <property type="evidence" value="ECO:0007669"/>
    <property type="project" value="InterPro"/>
</dbReference>